<name>A0A0G3EFH3_9BACT</name>
<dbReference type="KEGG" id="vbl:L21SP4_01861"/>
<accession>A0A0G3EFH3</accession>
<dbReference type="InterPro" id="IPR036520">
    <property type="entry name" value="UPF0759_sf"/>
</dbReference>
<protein>
    <recommendedName>
        <fullName evidence="3">DUF72 domain-containing protein</fullName>
    </recommendedName>
</protein>
<organism evidence="1 2">
    <name type="scientific">Kiritimatiella glycovorans</name>
    <dbReference type="NCBI Taxonomy" id="1307763"/>
    <lineage>
        <taxon>Bacteria</taxon>
        <taxon>Pseudomonadati</taxon>
        <taxon>Kiritimatiellota</taxon>
        <taxon>Kiritimatiellia</taxon>
        <taxon>Kiritimatiellales</taxon>
        <taxon>Kiritimatiellaceae</taxon>
        <taxon>Kiritimatiella</taxon>
    </lineage>
</organism>
<evidence type="ECO:0000313" key="2">
    <source>
        <dbReference type="Proteomes" id="UP000035268"/>
    </source>
</evidence>
<dbReference type="Proteomes" id="UP000035268">
    <property type="component" value="Chromosome"/>
</dbReference>
<dbReference type="EMBL" id="CP010904">
    <property type="protein sequence ID" value="AKJ65098.1"/>
    <property type="molecule type" value="Genomic_DNA"/>
</dbReference>
<keyword evidence="2" id="KW-1185">Reference proteome</keyword>
<evidence type="ECO:0000313" key="1">
    <source>
        <dbReference type="EMBL" id="AKJ65098.1"/>
    </source>
</evidence>
<dbReference type="STRING" id="1307763.L21SP4_01861"/>
<dbReference type="OrthoDB" id="9780310at2"/>
<dbReference type="RefSeq" id="WP_052882364.1">
    <property type="nucleotide sequence ID" value="NZ_CP010904.1"/>
</dbReference>
<dbReference type="AlphaFoldDB" id="A0A0G3EFH3"/>
<reference evidence="2" key="1">
    <citation type="submission" date="2015-02" db="EMBL/GenBank/DDBJ databases">
        <title>Description and complete genome sequence of the first cultured representative of the subdivision 5 of the Verrucomicrobia phylum.</title>
        <authorList>
            <person name="Spring S."/>
            <person name="Bunk B."/>
            <person name="Sproer C."/>
            <person name="Klenk H.-P."/>
        </authorList>
    </citation>
    <scope>NUCLEOTIDE SEQUENCE [LARGE SCALE GENOMIC DNA]</scope>
    <source>
        <strain evidence="2">L21-Fru-AB</strain>
    </source>
</reference>
<dbReference type="Pfam" id="PF01904">
    <property type="entry name" value="DUF72"/>
    <property type="match status" value="1"/>
</dbReference>
<dbReference type="SUPFAM" id="SSF117396">
    <property type="entry name" value="TM1631-like"/>
    <property type="match status" value="1"/>
</dbReference>
<evidence type="ECO:0008006" key="3">
    <source>
        <dbReference type="Google" id="ProtNLM"/>
    </source>
</evidence>
<reference evidence="1 2" key="2">
    <citation type="journal article" date="2016" name="ISME J.">
        <title>Characterization of the first cultured representative of Verrucomicrobia subdivision 5 indicates the proposal of a novel phylum.</title>
        <authorList>
            <person name="Spring S."/>
            <person name="Bunk B."/>
            <person name="Sproer C."/>
            <person name="Schumann P."/>
            <person name="Rohde M."/>
            <person name="Tindall B.J."/>
            <person name="Klenk H.P."/>
        </authorList>
    </citation>
    <scope>NUCLEOTIDE SEQUENCE [LARGE SCALE GENOMIC DNA]</scope>
    <source>
        <strain evidence="1 2">L21-Fru-AB</strain>
    </source>
</reference>
<proteinExistence type="predicted"/>
<dbReference type="PANTHER" id="PTHR30348">
    <property type="entry name" value="UNCHARACTERIZED PROTEIN YECE"/>
    <property type="match status" value="1"/>
</dbReference>
<sequence length="247" mass="29301">MPRRNKGANWFVGTSGWTYDHWQGIFYPDDLPKSRRFEFYASVFNAVEVNATFYRRFRDSTYEKWRDRVPEGFAYVMKAPRLITHRKYLRDCDDLIDEFRRSVHILGDRLGLILLQLPPKMPYEPDRLGHVLERFDMPGRICVEFRHERWMRDEITQRLDEAGAVSCSVDSPDMRPSGLLTGGKGYVRLHGRRSWYDDKYEEKELKEIAELARDYADRGAEEVYIFFNNDAHGYAPTEAQRVQTLLR</sequence>
<gene>
    <name evidence="1" type="ORF">L21SP4_01861</name>
</gene>
<dbReference type="InterPro" id="IPR002763">
    <property type="entry name" value="DUF72"/>
</dbReference>
<dbReference type="Gene3D" id="3.20.20.410">
    <property type="entry name" value="Protein of unknown function UPF0759"/>
    <property type="match status" value="1"/>
</dbReference>
<dbReference type="PANTHER" id="PTHR30348:SF4">
    <property type="entry name" value="DUF72 DOMAIN-CONTAINING PROTEIN"/>
    <property type="match status" value="1"/>
</dbReference>